<sequence length="570" mass="63529">MSRFKGGCKDSLAGFKVQTAEPTVPYGLLKAARKSGQLNLSGRGLKEVPQNVYRLNIDTPEEAQQNVSFGAADCWWEQTDLTKLLLSSNQITLLSDDIRLLPGLTTLDLHDNQLSSLPSALGELQNLQQLRLSHNQLDSLPVEMCTLKNLRSLTLQQNLLENLPEDLGQLANLTDVSSSLCCIGNMGMSAAESCVTFSGFFELWFNLADVKLLDCSDNQLTEIPESLSEMLALEQLYLRHNKLRFLPKLPAPALKELYVGNNQIEQLQTEQLSCLTAISLLELRNNKIKIVPEEITLLSTLTRLDLTNNDITRMRLNSKRCLFLQKGTSELLKYLRGRVKEEPDKTDGGDTAMMLPSQARVNVHDIKTLKLLAYSDKQAGSIPEELFDGAAGQSIATVNFSKNQLTSVPPRLVEFQSSLSEVNLGFNRLISCSPDICKLLQLTHIDLRNNQLSDLPSEMQNLTKLRSIILVYNRFKSFPDVLYETLSLETILLANNQVCEVDPSRLMKLTHLSTLDLANNDLLNIPPELGLCTSLRCLSLEGNPFRTPRAAIVAKGTDALMEYLRSRIPT</sequence>
<protein>
    <submittedName>
        <fullName evidence="3">Leucine rich repeat containing 40</fullName>
    </submittedName>
</protein>
<dbReference type="SMART" id="SM00365">
    <property type="entry name" value="LRR_SD22"/>
    <property type="match status" value="8"/>
</dbReference>
<reference evidence="3" key="1">
    <citation type="submission" date="2023-09" db="UniProtKB">
        <authorList>
            <consortium name="Ensembl"/>
        </authorList>
    </citation>
    <scope>IDENTIFICATION</scope>
</reference>
<evidence type="ECO:0000256" key="2">
    <source>
        <dbReference type="ARBA" id="ARBA00022737"/>
    </source>
</evidence>
<dbReference type="SMART" id="SM00369">
    <property type="entry name" value="LRR_TYP"/>
    <property type="match status" value="12"/>
</dbReference>
<accession>A0A3B4F5S4</accession>
<dbReference type="InterPro" id="IPR003591">
    <property type="entry name" value="Leu-rich_rpt_typical-subtyp"/>
</dbReference>
<dbReference type="FunFam" id="3.80.10.10:FF:000206">
    <property type="entry name" value="leucine-rich repeat-containing protein 40"/>
    <property type="match status" value="1"/>
</dbReference>
<dbReference type="GeneTree" id="ENSGT00940000156968"/>
<dbReference type="Pfam" id="PF13855">
    <property type="entry name" value="LRR_8"/>
    <property type="match status" value="3"/>
</dbReference>
<dbReference type="AlphaFoldDB" id="A0A3B4F5S4"/>
<dbReference type="InterPro" id="IPR050333">
    <property type="entry name" value="SLRP"/>
</dbReference>
<keyword evidence="2" id="KW-0677">Repeat</keyword>
<evidence type="ECO:0000256" key="1">
    <source>
        <dbReference type="ARBA" id="ARBA00022614"/>
    </source>
</evidence>
<dbReference type="Gene3D" id="3.80.10.10">
    <property type="entry name" value="Ribonuclease Inhibitor"/>
    <property type="match status" value="3"/>
</dbReference>
<organism evidence="3">
    <name type="scientific">Pundamilia nyererei</name>
    <dbReference type="NCBI Taxonomy" id="303518"/>
    <lineage>
        <taxon>Eukaryota</taxon>
        <taxon>Metazoa</taxon>
        <taxon>Chordata</taxon>
        <taxon>Craniata</taxon>
        <taxon>Vertebrata</taxon>
        <taxon>Euteleostomi</taxon>
        <taxon>Actinopterygii</taxon>
        <taxon>Neopterygii</taxon>
        <taxon>Teleostei</taxon>
        <taxon>Neoteleostei</taxon>
        <taxon>Acanthomorphata</taxon>
        <taxon>Ovalentaria</taxon>
        <taxon>Cichlomorphae</taxon>
        <taxon>Cichliformes</taxon>
        <taxon>Cichlidae</taxon>
        <taxon>African cichlids</taxon>
        <taxon>Pseudocrenilabrinae</taxon>
        <taxon>Haplochromini</taxon>
        <taxon>Pundamilia</taxon>
    </lineage>
</organism>
<dbReference type="FunFam" id="3.80.10.10:FF:000193">
    <property type="entry name" value="Leucine-rich repeat-containing protein 40"/>
    <property type="match status" value="1"/>
</dbReference>
<dbReference type="Pfam" id="PF00560">
    <property type="entry name" value="LRR_1"/>
    <property type="match status" value="1"/>
</dbReference>
<dbReference type="SUPFAM" id="SSF52058">
    <property type="entry name" value="L domain-like"/>
    <property type="match status" value="2"/>
</dbReference>
<dbReference type="PROSITE" id="PS51450">
    <property type="entry name" value="LRR"/>
    <property type="match status" value="6"/>
</dbReference>
<dbReference type="Ensembl" id="ENSPNYT00000006048.1">
    <property type="protein sequence ID" value="ENSPNYP00000005897.1"/>
    <property type="gene ID" value="ENSPNYG00000004496.1"/>
</dbReference>
<dbReference type="PANTHER" id="PTHR45712:SF1">
    <property type="entry name" value="NEPHROCAN"/>
    <property type="match status" value="1"/>
</dbReference>
<dbReference type="PANTHER" id="PTHR45712">
    <property type="entry name" value="AGAP008170-PA"/>
    <property type="match status" value="1"/>
</dbReference>
<name>A0A3B4F5S4_9CICH</name>
<dbReference type="InterPro" id="IPR032675">
    <property type="entry name" value="LRR_dom_sf"/>
</dbReference>
<dbReference type="InterPro" id="IPR001611">
    <property type="entry name" value="Leu-rich_rpt"/>
</dbReference>
<dbReference type="STRING" id="303518.ENSPNYP00000005897"/>
<evidence type="ECO:0000313" key="3">
    <source>
        <dbReference type="Ensembl" id="ENSPNYP00000005897.1"/>
    </source>
</evidence>
<keyword evidence="1" id="KW-0433">Leucine-rich repeat</keyword>
<dbReference type="SMART" id="SM00364">
    <property type="entry name" value="LRR_BAC"/>
    <property type="match status" value="8"/>
</dbReference>
<dbReference type="PRINTS" id="PR00019">
    <property type="entry name" value="LEURICHRPT"/>
</dbReference>
<proteinExistence type="predicted"/>